<feature type="domain" description="RNA polymerase sigma-70 region 2" evidence="7">
    <location>
        <begin position="15"/>
        <end position="78"/>
    </location>
</feature>
<dbReference type="Gene3D" id="1.10.1740.10">
    <property type="match status" value="1"/>
</dbReference>
<dbReference type="SUPFAM" id="SSF88946">
    <property type="entry name" value="Sigma2 domain of RNA polymerase sigma factors"/>
    <property type="match status" value="1"/>
</dbReference>
<dbReference type="PANTHER" id="PTHR43133">
    <property type="entry name" value="RNA POLYMERASE ECF-TYPE SIGMA FACTO"/>
    <property type="match status" value="1"/>
</dbReference>
<dbReference type="Gene3D" id="1.10.10.10">
    <property type="entry name" value="Winged helix-like DNA-binding domain superfamily/Winged helix DNA-binding domain"/>
    <property type="match status" value="1"/>
</dbReference>
<name>A0ABQ4DSN4_9ACTN</name>
<evidence type="ECO:0000256" key="4">
    <source>
        <dbReference type="ARBA" id="ARBA00023125"/>
    </source>
</evidence>
<dbReference type="SUPFAM" id="SSF88659">
    <property type="entry name" value="Sigma3 and sigma4 domains of RNA polymerase sigma factors"/>
    <property type="match status" value="1"/>
</dbReference>
<evidence type="ECO:0000256" key="1">
    <source>
        <dbReference type="ARBA" id="ARBA00010641"/>
    </source>
</evidence>
<keyword evidence="3" id="KW-0731">Sigma factor</keyword>
<evidence type="ECO:0000256" key="3">
    <source>
        <dbReference type="ARBA" id="ARBA00023082"/>
    </source>
</evidence>
<dbReference type="InterPro" id="IPR013324">
    <property type="entry name" value="RNA_pol_sigma_r3/r4-like"/>
</dbReference>
<dbReference type="InterPro" id="IPR039425">
    <property type="entry name" value="RNA_pol_sigma-70-like"/>
</dbReference>
<dbReference type="PANTHER" id="PTHR43133:SF50">
    <property type="entry name" value="ECF RNA POLYMERASE SIGMA FACTOR SIGM"/>
    <property type="match status" value="1"/>
</dbReference>
<evidence type="ECO:0000259" key="7">
    <source>
        <dbReference type="Pfam" id="PF04542"/>
    </source>
</evidence>
<dbReference type="Proteomes" id="UP000646749">
    <property type="component" value="Unassembled WGS sequence"/>
</dbReference>
<dbReference type="Pfam" id="PF04542">
    <property type="entry name" value="Sigma70_r2"/>
    <property type="match status" value="1"/>
</dbReference>
<keyword evidence="4" id="KW-0238">DNA-binding</keyword>
<evidence type="ECO:0000313" key="9">
    <source>
        <dbReference type="EMBL" id="GIG85467.1"/>
    </source>
</evidence>
<dbReference type="InterPro" id="IPR013325">
    <property type="entry name" value="RNA_pol_sigma_r2"/>
</dbReference>
<sequence>MTAEEDEDYAEYVSASLERLRRAAYLLCGDASRADDIVQSTLVSVYLRWSRIRTVDNLDGYVHRILVRRYVDESRRSWARVLLAWRLPELAAKPPASSEDADAVRAALGTLTRSQRSVLVLRFICDMSVAETAAVLNCSAGTVKSQTAKGLTAMRALLRDQWPTSTGSAIASRVADTPSELEEAGRQ</sequence>
<keyword evidence="2" id="KW-0805">Transcription regulation</keyword>
<dbReference type="EMBL" id="BONW01000001">
    <property type="protein sequence ID" value="GIG85467.1"/>
    <property type="molecule type" value="Genomic_DNA"/>
</dbReference>
<dbReference type="CDD" id="cd06171">
    <property type="entry name" value="Sigma70_r4"/>
    <property type="match status" value="1"/>
</dbReference>
<dbReference type="NCBIfam" id="TIGR02983">
    <property type="entry name" value="SigE-fam_strep"/>
    <property type="match status" value="1"/>
</dbReference>
<evidence type="ECO:0000256" key="5">
    <source>
        <dbReference type="ARBA" id="ARBA00023163"/>
    </source>
</evidence>
<evidence type="ECO:0000259" key="8">
    <source>
        <dbReference type="Pfam" id="PF08281"/>
    </source>
</evidence>
<reference evidence="9 10" key="1">
    <citation type="submission" date="2021-01" db="EMBL/GenBank/DDBJ databases">
        <title>Whole genome shotgun sequence of Plantactinospora endophytica NBRC 110450.</title>
        <authorList>
            <person name="Komaki H."/>
            <person name="Tamura T."/>
        </authorList>
    </citation>
    <scope>NUCLEOTIDE SEQUENCE [LARGE SCALE GENOMIC DNA]</scope>
    <source>
        <strain evidence="9 10">NBRC 110450</strain>
    </source>
</reference>
<dbReference type="InterPro" id="IPR036388">
    <property type="entry name" value="WH-like_DNA-bd_sf"/>
</dbReference>
<dbReference type="InterPro" id="IPR014325">
    <property type="entry name" value="RNA_pol_sigma-E_actinobac"/>
</dbReference>
<feature type="domain" description="RNA polymerase sigma factor 70 region 4 type 2" evidence="8">
    <location>
        <begin position="102"/>
        <end position="154"/>
    </location>
</feature>
<feature type="region of interest" description="Disordered" evidence="6">
    <location>
        <begin position="168"/>
        <end position="187"/>
    </location>
</feature>
<dbReference type="InterPro" id="IPR014284">
    <property type="entry name" value="RNA_pol_sigma-70_dom"/>
</dbReference>
<comment type="caution">
    <text evidence="9">The sequence shown here is derived from an EMBL/GenBank/DDBJ whole genome shotgun (WGS) entry which is preliminary data.</text>
</comment>
<evidence type="ECO:0000256" key="6">
    <source>
        <dbReference type="SAM" id="MobiDB-lite"/>
    </source>
</evidence>
<comment type="similarity">
    <text evidence="1">Belongs to the sigma-70 factor family. ECF subfamily.</text>
</comment>
<evidence type="ECO:0000313" key="10">
    <source>
        <dbReference type="Proteomes" id="UP000646749"/>
    </source>
</evidence>
<dbReference type="InterPro" id="IPR013249">
    <property type="entry name" value="RNA_pol_sigma70_r4_t2"/>
</dbReference>
<dbReference type="InterPro" id="IPR007627">
    <property type="entry name" value="RNA_pol_sigma70_r2"/>
</dbReference>
<keyword evidence="10" id="KW-1185">Reference proteome</keyword>
<keyword evidence="5" id="KW-0804">Transcription</keyword>
<gene>
    <name evidence="9" type="ORF">Pen02_04030</name>
</gene>
<dbReference type="Pfam" id="PF08281">
    <property type="entry name" value="Sigma70_r4_2"/>
    <property type="match status" value="1"/>
</dbReference>
<dbReference type="NCBIfam" id="TIGR02937">
    <property type="entry name" value="sigma70-ECF"/>
    <property type="match status" value="1"/>
</dbReference>
<proteinExistence type="inferred from homology"/>
<dbReference type="RefSeq" id="WP_203864124.1">
    <property type="nucleotide sequence ID" value="NZ_BONW01000001.1"/>
</dbReference>
<organism evidence="9 10">
    <name type="scientific">Plantactinospora endophytica</name>
    <dbReference type="NCBI Taxonomy" id="673535"/>
    <lineage>
        <taxon>Bacteria</taxon>
        <taxon>Bacillati</taxon>
        <taxon>Actinomycetota</taxon>
        <taxon>Actinomycetes</taxon>
        <taxon>Micromonosporales</taxon>
        <taxon>Micromonosporaceae</taxon>
        <taxon>Plantactinospora</taxon>
    </lineage>
</organism>
<evidence type="ECO:0000256" key="2">
    <source>
        <dbReference type="ARBA" id="ARBA00023015"/>
    </source>
</evidence>
<accession>A0ABQ4DSN4</accession>
<protein>
    <submittedName>
        <fullName evidence="9">RNA polymerase sigma24 factor</fullName>
    </submittedName>
</protein>